<dbReference type="Proteomes" id="UP000199093">
    <property type="component" value="Unassembled WGS sequence"/>
</dbReference>
<organism evidence="2 3">
    <name type="scientific">Salipiger marinus</name>
    <dbReference type="NCBI Taxonomy" id="555512"/>
    <lineage>
        <taxon>Bacteria</taxon>
        <taxon>Pseudomonadati</taxon>
        <taxon>Pseudomonadota</taxon>
        <taxon>Alphaproteobacteria</taxon>
        <taxon>Rhodobacterales</taxon>
        <taxon>Roseobacteraceae</taxon>
        <taxon>Salipiger</taxon>
    </lineage>
</organism>
<dbReference type="InterPro" id="IPR027417">
    <property type="entry name" value="P-loop_NTPase"/>
</dbReference>
<dbReference type="PANTHER" id="PTHR35894">
    <property type="entry name" value="GENERAL SECRETION PATHWAY PROTEIN A-RELATED"/>
    <property type="match status" value="1"/>
</dbReference>
<dbReference type="GO" id="GO:0016887">
    <property type="term" value="F:ATP hydrolysis activity"/>
    <property type="evidence" value="ECO:0007669"/>
    <property type="project" value="InterPro"/>
</dbReference>
<dbReference type="AlphaFoldDB" id="A0A1G8UC11"/>
<evidence type="ECO:0000313" key="2">
    <source>
        <dbReference type="EMBL" id="SDJ51309.1"/>
    </source>
</evidence>
<dbReference type="InterPro" id="IPR052026">
    <property type="entry name" value="ExeA_AAA_ATPase_DNA-bind"/>
</dbReference>
<keyword evidence="3" id="KW-1185">Reference proteome</keyword>
<evidence type="ECO:0000259" key="1">
    <source>
        <dbReference type="Pfam" id="PF13401"/>
    </source>
</evidence>
<feature type="domain" description="ORC1/DEAH AAA+ ATPase" evidence="1">
    <location>
        <begin position="39"/>
        <end position="183"/>
    </location>
</feature>
<dbReference type="SUPFAM" id="SSF52540">
    <property type="entry name" value="P-loop containing nucleoside triphosphate hydrolases"/>
    <property type="match status" value="1"/>
</dbReference>
<sequence>MPTVAFDWLSTLRGPDRMPGFIATREHRRFVEFATAVRRQRTIGLCFGPAGVGKTWSAGRYAQWHRLESFLLEWGPRDPSDARIHALAARSRTVFYTPAVGAGLKQMKEDLNFLAVRMGFCISAGLALKDPSVDAMCVTPIELLIVDEADRLNVTALEYLRDLYDRAPIGLILIGMPGIEKRLARYAQLYSRVGFAHEYQPLQGQELTFVLCRHWKKLGLALDADDFTDDRAIAAVARITGGNFRLLQRLFNQIERILAINEMTTITEDVVETARSTLVIGAN</sequence>
<reference evidence="2 3" key="1">
    <citation type="submission" date="2016-10" db="EMBL/GenBank/DDBJ databases">
        <authorList>
            <person name="de Groot N.N."/>
        </authorList>
    </citation>
    <scope>NUCLEOTIDE SEQUENCE [LARGE SCALE GENOMIC DNA]</scope>
    <source>
        <strain evidence="2 3">DSM 26424</strain>
    </source>
</reference>
<dbReference type="EMBL" id="FNEJ01000039">
    <property type="protein sequence ID" value="SDJ51309.1"/>
    <property type="molecule type" value="Genomic_DNA"/>
</dbReference>
<accession>A0A1G8UC11</accession>
<dbReference type="STRING" id="555512.SAMN04487993_10397"/>
<proteinExistence type="predicted"/>
<dbReference type="InterPro" id="IPR049945">
    <property type="entry name" value="AAA_22"/>
</dbReference>
<protein>
    <recommendedName>
        <fullName evidence="1">ORC1/DEAH AAA+ ATPase domain-containing protein</fullName>
    </recommendedName>
</protein>
<evidence type="ECO:0000313" key="3">
    <source>
        <dbReference type="Proteomes" id="UP000199093"/>
    </source>
</evidence>
<dbReference type="PANTHER" id="PTHR35894:SF1">
    <property type="entry name" value="PHOSPHORIBULOKINASE _ URIDINE KINASE FAMILY"/>
    <property type="match status" value="1"/>
</dbReference>
<gene>
    <name evidence="2" type="ORF">SAMN04487993_10397</name>
</gene>
<dbReference type="Pfam" id="PF13401">
    <property type="entry name" value="AAA_22"/>
    <property type="match status" value="1"/>
</dbReference>
<dbReference type="RefSeq" id="WP_242656848.1">
    <property type="nucleotide sequence ID" value="NZ_FNEJ01000039.1"/>
</dbReference>
<name>A0A1G8UC11_9RHOB</name>